<keyword evidence="1" id="KW-0472">Membrane</keyword>
<reference evidence="2 3" key="1">
    <citation type="journal article" date="1994" name="J. Ferment. Bioeng.">
        <title>Molecular cloning and nucleotide sequence of the gene for an alkaline protease from the alkalophilic Bacillus sp. KSM-K16.</title>
        <authorList>
            <person name="Hakamada Y."/>
            <person name="Kobayashi T."/>
            <person name="Hitomi J."/>
            <person name="Kawai S."/>
            <person name="Ito S."/>
        </authorList>
    </citation>
    <scope>NUCLEOTIDE SEQUENCE [LARGE SCALE GENOMIC DNA]</scope>
    <source>
        <strain evidence="2 3">KSM-K16</strain>
    </source>
</reference>
<sequence length="95" mass="10663">MKRITWRSYSILIISVLLVLSILLLDFISQYVNQFTLKLYGSFIPLSIIAIFVLAVICFCSKTENKVIPIIASFIAFAGIAIIAFFVYFGANFAN</sequence>
<keyword evidence="1" id="KW-0812">Transmembrane</keyword>
<reference evidence="2 3" key="2">
    <citation type="journal article" date="1995" name="Appl. Microbiol. Biotechnol.">
        <title>Purification and properties of an alkaline protease from alkalophilic Bacillus sp. KSM-K16.</title>
        <authorList>
            <person name="Kobayashi T."/>
            <person name="Hakamada Y."/>
            <person name="Adachi S."/>
            <person name="Hitomi J."/>
            <person name="Yoshimatsu T."/>
            <person name="Koike K."/>
            <person name="Kawai S."/>
            <person name="Ito S."/>
        </authorList>
    </citation>
    <scope>NUCLEOTIDE SEQUENCE [LARGE SCALE GENOMIC DNA]</scope>
    <source>
        <strain evidence="2 3">KSM-K16</strain>
    </source>
</reference>
<reference evidence="2 3" key="5">
    <citation type="journal article" date="2007" name="Extremophiles">
        <title>Intragenomic diversity of the V1 regions of 16S rRNA genes in high-alkaline protease-producing Bacillus clausii spp.</title>
        <authorList>
            <person name="Kageyama Y."/>
            <person name="Takaki Y."/>
            <person name="Shimamura S."/>
            <person name="Nishi S."/>
            <person name="Nogi Y."/>
            <person name="Uchimura K."/>
            <person name="Kobayashi T."/>
            <person name="Hitomi J."/>
            <person name="Ozaki K."/>
            <person name="Kawai S."/>
            <person name="Ito S."/>
            <person name="Horikoshi K."/>
        </authorList>
    </citation>
    <scope>NUCLEOTIDE SEQUENCE [LARGE SCALE GENOMIC DNA]</scope>
    <source>
        <strain evidence="2 3">KSM-K16</strain>
    </source>
</reference>
<dbReference type="KEGG" id="bcl:ABC0342"/>
<protein>
    <submittedName>
        <fullName evidence="2">Uncharacterized protein</fullName>
    </submittedName>
</protein>
<keyword evidence="3" id="KW-1185">Reference proteome</keyword>
<feature type="transmembrane region" description="Helical" evidence="1">
    <location>
        <begin position="67"/>
        <end position="89"/>
    </location>
</feature>
<dbReference type="EMBL" id="AP006627">
    <property type="protein sequence ID" value="BAD62884.1"/>
    <property type="molecule type" value="Genomic_DNA"/>
</dbReference>
<feature type="transmembrane region" description="Helical" evidence="1">
    <location>
        <begin position="12"/>
        <end position="33"/>
    </location>
</feature>
<dbReference type="AlphaFoldDB" id="Q5WL71"/>
<keyword evidence="1" id="KW-1133">Transmembrane helix</keyword>
<dbReference type="HOGENOM" id="CLU_183823_0_0_9"/>
<dbReference type="Proteomes" id="UP000001168">
    <property type="component" value="Chromosome"/>
</dbReference>
<gene>
    <name evidence="2" type="ordered locus">ABC0342</name>
</gene>
<accession>Q5WL71</accession>
<organism evidence="2 3">
    <name type="scientific">Shouchella clausii (strain KSM-K16)</name>
    <name type="common">Alkalihalobacillus clausii</name>
    <dbReference type="NCBI Taxonomy" id="66692"/>
    <lineage>
        <taxon>Bacteria</taxon>
        <taxon>Bacillati</taxon>
        <taxon>Bacillota</taxon>
        <taxon>Bacilli</taxon>
        <taxon>Bacillales</taxon>
        <taxon>Bacillaceae</taxon>
        <taxon>Shouchella</taxon>
    </lineage>
</organism>
<proteinExistence type="predicted"/>
<reference evidence="3" key="4">
    <citation type="submission" date="2003-10" db="EMBL/GenBank/DDBJ databases">
        <title>The complete genome sequence of the alkaliphilic Bacillus clausii KSM-K16.</title>
        <authorList>
            <person name="Takaki Y."/>
            <person name="Kageyama Y."/>
            <person name="Shimamura S."/>
            <person name="Suzuki H."/>
            <person name="Nishi S."/>
            <person name="Hatada Y."/>
            <person name="Kawai S."/>
            <person name="Ito S."/>
            <person name="Horikoshi K."/>
        </authorList>
    </citation>
    <scope>NUCLEOTIDE SEQUENCE [LARGE SCALE GENOMIC DNA]</scope>
    <source>
        <strain evidence="3">KSM-K16</strain>
    </source>
</reference>
<evidence type="ECO:0000256" key="1">
    <source>
        <dbReference type="SAM" id="Phobius"/>
    </source>
</evidence>
<evidence type="ECO:0000313" key="3">
    <source>
        <dbReference type="Proteomes" id="UP000001168"/>
    </source>
</evidence>
<name>Q5WL71_SHOC1</name>
<feature type="transmembrane region" description="Helical" evidence="1">
    <location>
        <begin position="39"/>
        <end position="60"/>
    </location>
</feature>
<reference evidence="2 3" key="3">
    <citation type="journal article" date="1997" name="Protein Eng.">
        <title>High-resolution crystal structure of M-protease: phylogeny aided analysis of the high-alkaline adaptation mechanism.</title>
        <authorList>
            <person name="Shirai T."/>
            <person name="Suzuki A."/>
            <person name="Yamane T."/>
            <person name="Ashida T."/>
            <person name="Kobayashi T."/>
            <person name="Ito S."/>
        </authorList>
    </citation>
    <scope>NUCLEOTIDE SEQUENCE [LARGE SCALE GENOMIC DNA]</scope>
    <source>
        <strain evidence="2 3">KSM-K16</strain>
    </source>
</reference>
<evidence type="ECO:0000313" key="2">
    <source>
        <dbReference type="EMBL" id="BAD62884.1"/>
    </source>
</evidence>